<organism evidence="3">
    <name type="scientific">Salmonella enteritidis</name>
    <dbReference type="NCBI Taxonomy" id="149539"/>
    <lineage>
        <taxon>Bacteria</taxon>
        <taxon>Pseudomonadati</taxon>
        <taxon>Pseudomonadota</taxon>
        <taxon>Gammaproteobacteria</taxon>
        <taxon>Enterobacterales</taxon>
        <taxon>Enterobacteriaceae</taxon>
        <taxon>Salmonella</taxon>
    </lineage>
</organism>
<evidence type="ECO:0000313" key="3">
    <source>
        <dbReference type="EMBL" id="EDA7385951.1"/>
    </source>
</evidence>
<dbReference type="EMBL" id="AAGTQK010000025">
    <property type="protein sequence ID" value="EBR8612415.1"/>
    <property type="molecule type" value="Genomic_DNA"/>
</dbReference>
<keyword evidence="1" id="KW-0812">Transmembrane</keyword>
<dbReference type="EMBL" id="AALLBU010000033">
    <property type="protein sequence ID" value="EDA7385951.1"/>
    <property type="molecule type" value="Genomic_DNA"/>
</dbReference>
<feature type="transmembrane region" description="Helical" evidence="1">
    <location>
        <begin position="23"/>
        <end position="42"/>
    </location>
</feature>
<evidence type="ECO:0000313" key="2">
    <source>
        <dbReference type="EMBL" id="EBR8612415.1"/>
    </source>
</evidence>
<comment type="caution">
    <text evidence="3">The sequence shown here is derived from an EMBL/GenBank/DDBJ whole genome shotgun (WGS) entry which is preliminary data.</text>
</comment>
<protein>
    <submittedName>
        <fullName evidence="3">Uncharacterized protein</fullName>
    </submittedName>
</protein>
<feature type="transmembrane region" description="Helical" evidence="1">
    <location>
        <begin position="48"/>
        <end position="67"/>
    </location>
</feature>
<sequence>MSNSLVEDYTVAIVKYFANSKAMLLNLSVGAALLSYEMFTHIPNSIKYPIGVLICSYVSIVIFKRFIYLATKKESHKTVGAYVLSGNESLKMQLKRKVEAERGGEL</sequence>
<evidence type="ECO:0000256" key="1">
    <source>
        <dbReference type="SAM" id="Phobius"/>
    </source>
</evidence>
<accession>A0A626EIH5</accession>
<keyword evidence="1" id="KW-1133">Transmembrane helix</keyword>
<gene>
    <name evidence="3" type="ORF">A3U78_20275</name>
    <name evidence="2" type="ORF">DOJ41_22990</name>
</gene>
<reference evidence="3" key="1">
    <citation type="submission" date="2018-07" db="EMBL/GenBank/DDBJ databases">
        <authorList>
            <person name="Ashton P.M."/>
            <person name="Dallman T."/>
            <person name="Nair S."/>
            <person name="De Pinna E."/>
            <person name="Peters T."/>
            <person name="Grant K."/>
        </authorList>
    </citation>
    <scope>NUCLEOTIDE SEQUENCE [LARGE SCALE GENOMIC DNA]</scope>
    <source>
        <strain evidence="3">103641</strain>
        <strain evidence="2">325516</strain>
    </source>
</reference>
<dbReference type="AlphaFoldDB" id="A0A626EIH5"/>
<name>A0A626EIH5_SALEN</name>
<keyword evidence="1" id="KW-0472">Membrane</keyword>
<dbReference type="Proteomes" id="UP000839583">
    <property type="component" value="Unassembled WGS sequence"/>
</dbReference>
<proteinExistence type="predicted"/>